<comment type="similarity">
    <text evidence="7">Belongs to the shikimate kinase family.</text>
</comment>
<dbReference type="GO" id="GO:0005829">
    <property type="term" value="C:cytosol"/>
    <property type="evidence" value="ECO:0007669"/>
    <property type="project" value="TreeGrafter"/>
</dbReference>
<keyword evidence="7" id="KW-0460">Magnesium</keyword>
<evidence type="ECO:0000256" key="3">
    <source>
        <dbReference type="ARBA" id="ARBA00022741"/>
    </source>
</evidence>
<dbReference type="GO" id="GO:0008652">
    <property type="term" value="P:amino acid biosynthetic process"/>
    <property type="evidence" value="ECO:0007669"/>
    <property type="project" value="UniProtKB-KW"/>
</dbReference>
<organism evidence="8 9">
    <name type="scientific">Bilifractor porci</name>
    <dbReference type="NCBI Taxonomy" id="2606636"/>
    <lineage>
        <taxon>Bacteria</taxon>
        <taxon>Bacillati</taxon>
        <taxon>Bacillota</taxon>
        <taxon>Clostridia</taxon>
        <taxon>Lachnospirales</taxon>
        <taxon>Lachnospiraceae</taxon>
        <taxon>Bilifractor</taxon>
    </lineage>
</organism>
<feature type="binding site" evidence="7">
    <location>
        <position position="126"/>
    </location>
    <ligand>
        <name>ATP</name>
        <dbReference type="ChEBI" id="CHEBI:30616"/>
    </ligand>
</feature>
<dbReference type="GO" id="GO:0009423">
    <property type="term" value="P:chorismate biosynthetic process"/>
    <property type="evidence" value="ECO:0007669"/>
    <property type="project" value="UniProtKB-UniRule"/>
</dbReference>
<evidence type="ECO:0000256" key="1">
    <source>
        <dbReference type="ARBA" id="ARBA00022605"/>
    </source>
</evidence>
<dbReference type="UniPathway" id="UPA00053">
    <property type="reaction ID" value="UER00088"/>
</dbReference>
<sequence>MPGRPVRRKDMDNIILTGMPGVGKSTIGVILAKEIGYRFLDSDLLIQEREKRLLKEIIAEEGIDGFLEIENRVNASIQTENTVIATGGSAVYGYEAMRHFKETGRVVYLHLEYDQLKKRLGDLKDRGVVLREGQTLLDIYKERELLYRQYADLILDETGRDLENTLAELIRQLHITGHK</sequence>
<dbReference type="InterPro" id="IPR027417">
    <property type="entry name" value="P-loop_NTPase"/>
</dbReference>
<evidence type="ECO:0000256" key="4">
    <source>
        <dbReference type="ARBA" id="ARBA00022777"/>
    </source>
</evidence>
<dbReference type="PANTHER" id="PTHR21087:SF16">
    <property type="entry name" value="SHIKIMATE KINASE 1, CHLOROPLASTIC"/>
    <property type="match status" value="1"/>
</dbReference>
<dbReference type="Gene3D" id="3.40.50.300">
    <property type="entry name" value="P-loop containing nucleotide triphosphate hydrolases"/>
    <property type="match status" value="1"/>
</dbReference>
<dbReference type="AlphaFoldDB" id="A0A7X2P7K4"/>
<keyword evidence="2 7" id="KW-0808">Transferase</keyword>
<feature type="binding site" evidence="7">
    <location>
        <position position="43"/>
    </location>
    <ligand>
        <name>substrate</name>
    </ligand>
</feature>
<keyword evidence="6 7" id="KW-0057">Aromatic amino acid biosynthesis</keyword>
<gene>
    <name evidence="7" type="primary">aroK</name>
    <name evidence="8" type="ORF">FYJ60_02885</name>
</gene>
<comment type="caution">
    <text evidence="7">Lacks conserved residue(s) required for the propagation of feature annotation.</text>
</comment>
<accession>A0A7X2P7K4</accession>
<evidence type="ECO:0000256" key="7">
    <source>
        <dbReference type="HAMAP-Rule" id="MF_00109"/>
    </source>
</evidence>
<comment type="caution">
    <text evidence="8">The sequence shown here is derived from an EMBL/GenBank/DDBJ whole genome shotgun (WGS) entry which is preliminary data.</text>
</comment>
<feature type="binding site" evidence="7">
    <location>
        <begin position="21"/>
        <end position="26"/>
    </location>
    <ligand>
        <name>ATP</name>
        <dbReference type="ChEBI" id="CHEBI:30616"/>
    </ligand>
</feature>
<feature type="binding site" evidence="7">
    <location>
        <position position="88"/>
    </location>
    <ligand>
        <name>substrate</name>
    </ligand>
</feature>
<keyword evidence="9" id="KW-1185">Reference proteome</keyword>
<evidence type="ECO:0000256" key="5">
    <source>
        <dbReference type="ARBA" id="ARBA00022840"/>
    </source>
</evidence>
<dbReference type="GO" id="GO:0009073">
    <property type="term" value="P:aromatic amino acid family biosynthetic process"/>
    <property type="evidence" value="ECO:0007669"/>
    <property type="project" value="UniProtKB-KW"/>
</dbReference>
<keyword evidence="7" id="KW-0479">Metal-binding</keyword>
<feature type="binding site" evidence="7">
    <location>
        <position position="143"/>
    </location>
    <ligand>
        <name>substrate</name>
    </ligand>
</feature>
<comment type="cofactor">
    <cofactor evidence="7">
        <name>Mg(2+)</name>
        <dbReference type="ChEBI" id="CHEBI:18420"/>
    </cofactor>
    <text evidence="7">Binds 1 Mg(2+) ion per subunit.</text>
</comment>
<dbReference type="CDD" id="cd00464">
    <property type="entry name" value="SK"/>
    <property type="match status" value="1"/>
</dbReference>
<evidence type="ECO:0000313" key="8">
    <source>
        <dbReference type="EMBL" id="MST81261.1"/>
    </source>
</evidence>
<comment type="subunit">
    <text evidence="7">Monomer.</text>
</comment>
<keyword evidence="4 7" id="KW-0418">Kinase</keyword>
<comment type="subcellular location">
    <subcellularLocation>
        <location evidence="7">Cytoplasm</location>
    </subcellularLocation>
</comment>
<evidence type="ECO:0000256" key="2">
    <source>
        <dbReference type="ARBA" id="ARBA00022679"/>
    </source>
</evidence>
<reference evidence="8 9" key="1">
    <citation type="submission" date="2019-08" db="EMBL/GenBank/DDBJ databases">
        <title>In-depth cultivation of the pig gut microbiome towards novel bacterial diversity and tailored functional studies.</title>
        <authorList>
            <person name="Wylensek D."/>
            <person name="Hitch T.C.A."/>
            <person name="Clavel T."/>
        </authorList>
    </citation>
    <scope>NUCLEOTIDE SEQUENCE [LARGE SCALE GENOMIC DNA]</scope>
    <source>
        <strain evidence="8 9">Oil+RF-744-WCA-WT-13</strain>
    </source>
</reference>
<dbReference type="EMBL" id="VUMV01000002">
    <property type="protein sequence ID" value="MST81261.1"/>
    <property type="molecule type" value="Genomic_DNA"/>
</dbReference>
<dbReference type="Proteomes" id="UP000466864">
    <property type="component" value="Unassembled WGS sequence"/>
</dbReference>
<dbReference type="EC" id="2.7.1.71" evidence="7"/>
<dbReference type="GO" id="GO:0004765">
    <property type="term" value="F:shikimate kinase activity"/>
    <property type="evidence" value="ECO:0007669"/>
    <property type="project" value="UniProtKB-UniRule"/>
</dbReference>
<comment type="function">
    <text evidence="7">Catalyzes the specific phosphorylation of the 3-hydroxyl group of shikimic acid using ATP as a cosubstrate.</text>
</comment>
<dbReference type="InterPro" id="IPR031322">
    <property type="entry name" value="Shikimate/glucono_kinase"/>
</dbReference>
<comment type="pathway">
    <text evidence="7">Metabolic intermediate biosynthesis; chorismate biosynthesis; chorismate from D-erythrose 4-phosphate and phosphoenolpyruvate: step 5/7.</text>
</comment>
<dbReference type="GO" id="GO:0000287">
    <property type="term" value="F:magnesium ion binding"/>
    <property type="evidence" value="ECO:0007669"/>
    <property type="project" value="UniProtKB-UniRule"/>
</dbReference>
<dbReference type="HAMAP" id="MF_00109">
    <property type="entry name" value="Shikimate_kinase"/>
    <property type="match status" value="1"/>
</dbReference>
<comment type="catalytic activity">
    <reaction evidence="7">
        <text>shikimate + ATP = 3-phosphoshikimate + ADP + H(+)</text>
        <dbReference type="Rhea" id="RHEA:13121"/>
        <dbReference type="ChEBI" id="CHEBI:15378"/>
        <dbReference type="ChEBI" id="CHEBI:30616"/>
        <dbReference type="ChEBI" id="CHEBI:36208"/>
        <dbReference type="ChEBI" id="CHEBI:145989"/>
        <dbReference type="ChEBI" id="CHEBI:456216"/>
        <dbReference type="EC" id="2.7.1.71"/>
    </reaction>
</comment>
<dbReference type="InterPro" id="IPR000623">
    <property type="entry name" value="Shikimate_kinase/TSH1"/>
</dbReference>
<dbReference type="GO" id="GO:0005524">
    <property type="term" value="F:ATP binding"/>
    <property type="evidence" value="ECO:0007669"/>
    <property type="project" value="UniProtKB-UniRule"/>
</dbReference>
<evidence type="ECO:0000313" key="9">
    <source>
        <dbReference type="Proteomes" id="UP000466864"/>
    </source>
</evidence>
<feature type="binding site" evidence="7">
    <location>
        <position position="160"/>
    </location>
    <ligand>
        <name>ATP</name>
        <dbReference type="ChEBI" id="CHEBI:30616"/>
    </ligand>
</feature>
<name>A0A7X2P7K4_9FIRM</name>
<dbReference type="SUPFAM" id="SSF52540">
    <property type="entry name" value="P-loop containing nucleoside triphosphate hydrolases"/>
    <property type="match status" value="1"/>
</dbReference>
<evidence type="ECO:0000256" key="6">
    <source>
        <dbReference type="ARBA" id="ARBA00023141"/>
    </source>
</evidence>
<dbReference type="PANTHER" id="PTHR21087">
    <property type="entry name" value="SHIKIMATE KINASE"/>
    <property type="match status" value="1"/>
</dbReference>
<keyword evidence="7" id="KW-0963">Cytoplasm</keyword>
<keyword evidence="1 7" id="KW-0028">Amino-acid biosynthesis</keyword>
<proteinExistence type="inferred from homology"/>
<protein>
    <recommendedName>
        <fullName evidence="7">Shikimate kinase</fullName>
        <shortName evidence="7">SK</shortName>
        <ecNumber evidence="7">2.7.1.71</ecNumber>
    </recommendedName>
</protein>
<keyword evidence="5 7" id="KW-0067">ATP-binding</keyword>
<feature type="binding site" evidence="7">
    <location>
        <position position="25"/>
    </location>
    <ligand>
        <name>Mg(2+)</name>
        <dbReference type="ChEBI" id="CHEBI:18420"/>
    </ligand>
</feature>
<dbReference type="Pfam" id="PF01202">
    <property type="entry name" value="SKI"/>
    <property type="match status" value="1"/>
</dbReference>
<keyword evidence="3 7" id="KW-0547">Nucleotide-binding</keyword>
<dbReference type="PRINTS" id="PR01100">
    <property type="entry name" value="SHIKIMTKNASE"/>
</dbReference>